<proteinExistence type="predicted"/>
<feature type="chain" id="PRO_5019159005" description="Knottins-like domain-containing protein" evidence="1">
    <location>
        <begin position="19"/>
        <end position="70"/>
    </location>
</feature>
<reference evidence="3" key="3">
    <citation type="journal article" date="2017" name="Nature">
        <title>Genome sequence of the progenitor of the wheat D genome Aegilops tauschii.</title>
        <authorList>
            <person name="Luo M.C."/>
            <person name="Gu Y.Q."/>
            <person name="Puiu D."/>
            <person name="Wang H."/>
            <person name="Twardziok S.O."/>
            <person name="Deal K.R."/>
            <person name="Huo N."/>
            <person name="Zhu T."/>
            <person name="Wang L."/>
            <person name="Wang Y."/>
            <person name="McGuire P.E."/>
            <person name="Liu S."/>
            <person name="Long H."/>
            <person name="Ramasamy R.K."/>
            <person name="Rodriguez J.C."/>
            <person name="Van S.L."/>
            <person name="Yuan L."/>
            <person name="Wang Z."/>
            <person name="Xia Z."/>
            <person name="Xiao L."/>
            <person name="Anderson O.D."/>
            <person name="Ouyang S."/>
            <person name="Liang Y."/>
            <person name="Zimin A.V."/>
            <person name="Pertea G."/>
            <person name="Qi P."/>
            <person name="Bennetzen J.L."/>
            <person name="Dai X."/>
            <person name="Dawson M.W."/>
            <person name="Muller H.G."/>
            <person name="Kugler K."/>
            <person name="Rivarola-Duarte L."/>
            <person name="Spannagl M."/>
            <person name="Mayer K.F.X."/>
            <person name="Lu F.H."/>
            <person name="Bevan M.W."/>
            <person name="Leroy P."/>
            <person name="Li P."/>
            <person name="You F.M."/>
            <person name="Sun Q."/>
            <person name="Liu Z."/>
            <person name="Lyons E."/>
            <person name="Wicker T."/>
            <person name="Salzberg S.L."/>
            <person name="Devos K.M."/>
            <person name="Dvorak J."/>
        </authorList>
    </citation>
    <scope>NUCLEOTIDE SEQUENCE [LARGE SCALE GENOMIC DNA]</scope>
    <source>
        <strain evidence="3">cv. AL8/78</strain>
    </source>
</reference>
<evidence type="ECO:0000313" key="4">
    <source>
        <dbReference type="Proteomes" id="UP000015105"/>
    </source>
</evidence>
<protein>
    <recommendedName>
        <fullName evidence="2">Knottins-like domain-containing protein</fullName>
    </recommendedName>
</protein>
<reference evidence="4" key="2">
    <citation type="journal article" date="2017" name="Nat. Plants">
        <title>The Aegilops tauschii genome reveals multiple impacts of transposons.</title>
        <authorList>
            <person name="Zhao G."/>
            <person name="Zou C."/>
            <person name="Li K."/>
            <person name="Wang K."/>
            <person name="Li T."/>
            <person name="Gao L."/>
            <person name="Zhang X."/>
            <person name="Wang H."/>
            <person name="Yang Z."/>
            <person name="Liu X."/>
            <person name="Jiang W."/>
            <person name="Mao L."/>
            <person name="Kong X."/>
            <person name="Jiao Y."/>
            <person name="Jia J."/>
        </authorList>
    </citation>
    <scope>NUCLEOTIDE SEQUENCE [LARGE SCALE GENOMIC DNA]</scope>
    <source>
        <strain evidence="4">cv. AL8/78</strain>
    </source>
</reference>
<dbReference type="Gramene" id="AET2Gv20849500.1">
    <property type="protein sequence ID" value="AET2Gv20849500.1"/>
    <property type="gene ID" value="AET2Gv20849500"/>
</dbReference>
<reference evidence="3" key="4">
    <citation type="submission" date="2019-03" db="UniProtKB">
        <authorList>
            <consortium name="EnsemblPlants"/>
        </authorList>
    </citation>
    <scope>IDENTIFICATION</scope>
</reference>
<sequence>MTFLLLLIPLLLVPGSQAKICRVYSQSYTIPLCKPGPCAEACHKEGFPEGRCYILGVIPLIIFCVCEKQW</sequence>
<dbReference type="Gene3D" id="3.30.30.10">
    <property type="entry name" value="Knottin, scorpion toxin-like"/>
    <property type="match status" value="1"/>
</dbReference>
<evidence type="ECO:0000259" key="2">
    <source>
        <dbReference type="Pfam" id="PF00304"/>
    </source>
</evidence>
<keyword evidence="1" id="KW-0732">Signal</keyword>
<feature type="domain" description="Knottins-like" evidence="2">
    <location>
        <begin position="19"/>
        <end position="68"/>
    </location>
</feature>
<evidence type="ECO:0000313" key="3">
    <source>
        <dbReference type="EnsemblPlants" id="AET2Gv20849500.1"/>
    </source>
</evidence>
<name>A0A453CHM8_AEGTS</name>
<reference evidence="3" key="5">
    <citation type="journal article" date="2021" name="G3 (Bethesda)">
        <title>Aegilops tauschii genome assembly Aet v5.0 features greater sequence contiguity and improved annotation.</title>
        <authorList>
            <person name="Wang L."/>
            <person name="Zhu T."/>
            <person name="Rodriguez J.C."/>
            <person name="Deal K.R."/>
            <person name="Dubcovsky J."/>
            <person name="McGuire P.E."/>
            <person name="Lux T."/>
            <person name="Spannagl M."/>
            <person name="Mayer K.F.X."/>
            <person name="Baldrich P."/>
            <person name="Meyers B.C."/>
            <person name="Huo N."/>
            <person name="Gu Y.Q."/>
            <person name="Zhou H."/>
            <person name="Devos K.M."/>
            <person name="Bennetzen J.L."/>
            <person name="Unver T."/>
            <person name="Budak H."/>
            <person name="Gulick P.J."/>
            <person name="Galiba G."/>
            <person name="Kalapos B."/>
            <person name="Nelson D.R."/>
            <person name="Li P."/>
            <person name="You F.M."/>
            <person name="Luo M.C."/>
            <person name="Dvorak J."/>
        </authorList>
    </citation>
    <scope>NUCLEOTIDE SEQUENCE [LARGE SCALE GENOMIC DNA]</scope>
    <source>
        <strain evidence="3">cv. AL8/78</strain>
    </source>
</reference>
<dbReference type="InterPro" id="IPR003614">
    <property type="entry name" value="Knottins"/>
</dbReference>
<dbReference type="Proteomes" id="UP000015105">
    <property type="component" value="Chromosome 2D"/>
</dbReference>
<reference evidence="4" key="1">
    <citation type="journal article" date="2014" name="Science">
        <title>Ancient hybridizations among the ancestral genomes of bread wheat.</title>
        <authorList>
            <consortium name="International Wheat Genome Sequencing Consortium,"/>
            <person name="Marcussen T."/>
            <person name="Sandve S.R."/>
            <person name="Heier L."/>
            <person name="Spannagl M."/>
            <person name="Pfeifer M."/>
            <person name="Jakobsen K.S."/>
            <person name="Wulff B.B."/>
            <person name="Steuernagel B."/>
            <person name="Mayer K.F."/>
            <person name="Olsen O.A."/>
        </authorList>
    </citation>
    <scope>NUCLEOTIDE SEQUENCE [LARGE SCALE GENOMIC DNA]</scope>
    <source>
        <strain evidence="4">cv. AL8/78</strain>
    </source>
</reference>
<dbReference type="EnsemblPlants" id="AET2Gv20849500.1">
    <property type="protein sequence ID" value="AET2Gv20849500.1"/>
    <property type="gene ID" value="AET2Gv20849500"/>
</dbReference>
<organism evidence="3 4">
    <name type="scientific">Aegilops tauschii subsp. strangulata</name>
    <name type="common">Goatgrass</name>
    <dbReference type="NCBI Taxonomy" id="200361"/>
    <lineage>
        <taxon>Eukaryota</taxon>
        <taxon>Viridiplantae</taxon>
        <taxon>Streptophyta</taxon>
        <taxon>Embryophyta</taxon>
        <taxon>Tracheophyta</taxon>
        <taxon>Spermatophyta</taxon>
        <taxon>Magnoliopsida</taxon>
        <taxon>Liliopsida</taxon>
        <taxon>Poales</taxon>
        <taxon>Poaceae</taxon>
        <taxon>BOP clade</taxon>
        <taxon>Pooideae</taxon>
        <taxon>Triticodae</taxon>
        <taxon>Triticeae</taxon>
        <taxon>Triticinae</taxon>
        <taxon>Aegilops</taxon>
    </lineage>
</organism>
<evidence type="ECO:0000256" key="1">
    <source>
        <dbReference type="SAM" id="SignalP"/>
    </source>
</evidence>
<dbReference type="InterPro" id="IPR036574">
    <property type="entry name" value="Scorpion_toxin-like_sf"/>
</dbReference>
<keyword evidence="4" id="KW-1185">Reference proteome</keyword>
<feature type="signal peptide" evidence="1">
    <location>
        <begin position="1"/>
        <end position="18"/>
    </location>
</feature>
<dbReference type="Pfam" id="PF00304">
    <property type="entry name" value="Gamma-thionin"/>
    <property type="match status" value="1"/>
</dbReference>
<dbReference type="AlphaFoldDB" id="A0A453CHM8"/>
<accession>A0A453CHM8</accession>